<reference evidence="1" key="1">
    <citation type="submission" date="2020-05" db="EMBL/GenBank/DDBJ databases">
        <authorList>
            <person name="Chiriac C."/>
            <person name="Salcher M."/>
            <person name="Ghai R."/>
            <person name="Kavagutti S V."/>
        </authorList>
    </citation>
    <scope>NUCLEOTIDE SEQUENCE</scope>
</reference>
<gene>
    <name evidence="1" type="ORF">UFOPK2582_00402</name>
    <name evidence="2" type="ORF">UFOPK3046_00986</name>
    <name evidence="3" type="ORF">UFOPK3914_00198</name>
    <name evidence="4" type="ORF">UFOPK4173_00555</name>
</gene>
<evidence type="ECO:0000313" key="3">
    <source>
        <dbReference type="EMBL" id="CAB4969148.1"/>
    </source>
</evidence>
<proteinExistence type="predicted"/>
<dbReference type="PANTHER" id="PTHR20883">
    <property type="entry name" value="PHYTANOYL-COA DIOXYGENASE DOMAIN CONTAINING 1"/>
    <property type="match status" value="1"/>
</dbReference>
<name>A0A6J6P2R4_9ZZZZ</name>
<sequence length="289" mass="32366">MNTLPTTPEEFGIFLPDQHDQAEEFFRAYGFAALRGVFSEAELEAMEQECVAAQEELTAGRLHERHGTEILIEGDAGDKANQFANYVTYMTELSPAVTAGVHHRDVLDLMSRLLHEDYWLLHEQRFGVVYQDARPGPESSYTRIGWHSDWQSGPHLDIWPAVAFTFHLDATSPANGFLRVVPGSHHWNTPAPFVNINDALVPAGSAEAAGHTSQPPPSEMPLRFERVPGEIALYCDRGDILFHDAYLWHSAARGTDDETRRRHIRGSFHSGAEELQGEHLADFVKNAAR</sequence>
<dbReference type="EMBL" id="CAFAAQ010000078">
    <property type="protein sequence ID" value="CAB4808435.1"/>
    <property type="molecule type" value="Genomic_DNA"/>
</dbReference>
<dbReference type="SUPFAM" id="SSF51197">
    <property type="entry name" value="Clavaminate synthase-like"/>
    <property type="match status" value="1"/>
</dbReference>
<accession>A0A6J6P2R4</accession>
<dbReference type="EMBL" id="CAFBPW010000042">
    <property type="protein sequence ID" value="CAB5030430.1"/>
    <property type="molecule type" value="Genomic_DNA"/>
</dbReference>
<dbReference type="InterPro" id="IPR008775">
    <property type="entry name" value="Phytyl_CoA_dOase-like"/>
</dbReference>
<dbReference type="EMBL" id="CAFBOG010000009">
    <property type="protein sequence ID" value="CAB4969148.1"/>
    <property type="molecule type" value="Genomic_DNA"/>
</dbReference>
<dbReference type="EMBL" id="CAEZXS010000030">
    <property type="protein sequence ID" value="CAB4690824.1"/>
    <property type="molecule type" value="Genomic_DNA"/>
</dbReference>
<evidence type="ECO:0000313" key="4">
    <source>
        <dbReference type="EMBL" id="CAB5030430.1"/>
    </source>
</evidence>
<protein>
    <submittedName>
        <fullName evidence="1">Unannotated protein</fullName>
    </submittedName>
</protein>
<organism evidence="1">
    <name type="scientific">freshwater metagenome</name>
    <dbReference type="NCBI Taxonomy" id="449393"/>
    <lineage>
        <taxon>unclassified sequences</taxon>
        <taxon>metagenomes</taxon>
        <taxon>ecological metagenomes</taxon>
    </lineage>
</organism>
<dbReference type="Pfam" id="PF05721">
    <property type="entry name" value="PhyH"/>
    <property type="match status" value="1"/>
</dbReference>
<evidence type="ECO:0000313" key="2">
    <source>
        <dbReference type="EMBL" id="CAB4808435.1"/>
    </source>
</evidence>
<dbReference type="PANTHER" id="PTHR20883:SF46">
    <property type="entry name" value="PHYTANOYL-COA HYDROXYLASE"/>
    <property type="match status" value="1"/>
</dbReference>
<dbReference type="AlphaFoldDB" id="A0A6J6P2R4"/>
<dbReference type="Gene3D" id="2.60.120.620">
    <property type="entry name" value="q2cbj1_9rhob like domain"/>
    <property type="match status" value="1"/>
</dbReference>
<evidence type="ECO:0000313" key="1">
    <source>
        <dbReference type="EMBL" id="CAB4690824.1"/>
    </source>
</evidence>